<dbReference type="SUPFAM" id="SSF56784">
    <property type="entry name" value="HAD-like"/>
    <property type="match status" value="1"/>
</dbReference>
<dbReference type="InterPro" id="IPR000150">
    <property type="entry name" value="Cof"/>
</dbReference>
<dbReference type="AlphaFoldDB" id="A0A1M5NZQ4"/>
<dbReference type="InterPro" id="IPR023214">
    <property type="entry name" value="HAD_sf"/>
</dbReference>
<evidence type="ECO:0000313" key="2">
    <source>
        <dbReference type="Proteomes" id="UP000242520"/>
    </source>
</evidence>
<dbReference type="InterPro" id="IPR006379">
    <property type="entry name" value="HAD-SF_hydro_IIB"/>
</dbReference>
<dbReference type="OrthoDB" id="9781413at2"/>
<dbReference type="Proteomes" id="UP000242520">
    <property type="component" value="Unassembled WGS sequence"/>
</dbReference>
<dbReference type="STRING" id="1123350.SAMN02744040_00309"/>
<accession>A0A1M5NZQ4</accession>
<gene>
    <name evidence="1" type="ORF">SAMN02744040_00309</name>
</gene>
<dbReference type="PANTHER" id="PTHR10000:SF8">
    <property type="entry name" value="HAD SUPERFAMILY HYDROLASE-LIKE, TYPE 3"/>
    <property type="match status" value="1"/>
</dbReference>
<dbReference type="NCBIfam" id="NF007806">
    <property type="entry name" value="PRK10513.1"/>
    <property type="match status" value="1"/>
</dbReference>
<dbReference type="SFLD" id="SFLDG01144">
    <property type="entry name" value="C2.B.4:_PGP_Like"/>
    <property type="match status" value="1"/>
</dbReference>
<evidence type="ECO:0000313" key="1">
    <source>
        <dbReference type="EMBL" id="SHG94992.1"/>
    </source>
</evidence>
<dbReference type="SFLD" id="SFLDS00003">
    <property type="entry name" value="Haloacid_Dehalogenase"/>
    <property type="match status" value="1"/>
</dbReference>
<dbReference type="PROSITE" id="PS01228">
    <property type="entry name" value="COF_1"/>
    <property type="match status" value="1"/>
</dbReference>
<keyword evidence="2" id="KW-1185">Reference proteome</keyword>
<dbReference type="NCBIfam" id="TIGR00099">
    <property type="entry name" value="Cof-subfamily"/>
    <property type="match status" value="1"/>
</dbReference>
<dbReference type="Gene3D" id="3.30.1240.10">
    <property type="match status" value="1"/>
</dbReference>
<dbReference type="EMBL" id="FQXH01000005">
    <property type="protein sequence ID" value="SHG94992.1"/>
    <property type="molecule type" value="Genomic_DNA"/>
</dbReference>
<dbReference type="GO" id="GO:0000287">
    <property type="term" value="F:magnesium ion binding"/>
    <property type="evidence" value="ECO:0007669"/>
    <property type="project" value="TreeGrafter"/>
</dbReference>
<dbReference type="SFLD" id="SFLDG01140">
    <property type="entry name" value="C2.B:_Phosphomannomutase_and_P"/>
    <property type="match status" value="1"/>
</dbReference>
<dbReference type="InterPro" id="IPR036412">
    <property type="entry name" value="HAD-like_sf"/>
</dbReference>
<dbReference type="GO" id="GO:0016791">
    <property type="term" value="F:phosphatase activity"/>
    <property type="evidence" value="ECO:0007669"/>
    <property type="project" value="TreeGrafter"/>
</dbReference>
<evidence type="ECO:0008006" key="3">
    <source>
        <dbReference type="Google" id="ProtNLM"/>
    </source>
</evidence>
<dbReference type="GO" id="GO:0005829">
    <property type="term" value="C:cytosol"/>
    <property type="evidence" value="ECO:0007669"/>
    <property type="project" value="TreeGrafter"/>
</dbReference>
<dbReference type="PANTHER" id="PTHR10000">
    <property type="entry name" value="PHOSPHOSERINE PHOSPHATASE"/>
    <property type="match status" value="1"/>
</dbReference>
<sequence>MYKLIALDMDGTLLNENKEISKANYEAIQEAKRRGKKVVIATGRPLLGIKKFLEELNLISDEDYVVAFNGALVQSIKSGKIVAKTTLQLNDYRELYELSKKLNVNIHALTESSVITPKNSKYTEMEAVLNNIPIREIPLEDIDENETIVKVMFVDESEIIDEVIKKIPQKIRKKYTVVRSAPFFLEFLDKSVNKGVGVNAIAKELGVDPKEVICVGDAENDIDMIKYAGLGVAMDNAFNEVKKIANYITLSNEKDGVAHVIQKFMLDFR</sequence>
<proteinExistence type="predicted"/>
<dbReference type="RefSeq" id="WP_072723105.1">
    <property type="nucleotide sequence ID" value="NZ_FQXH01000005.1"/>
</dbReference>
<protein>
    <recommendedName>
        <fullName evidence="3">Sugar-phosphatase</fullName>
    </recommendedName>
</protein>
<dbReference type="Pfam" id="PF08282">
    <property type="entry name" value="Hydrolase_3"/>
    <property type="match status" value="1"/>
</dbReference>
<dbReference type="NCBIfam" id="TIGR01484">
    <property type="entry name" value="HAD-SF-IIB"/>
    <property type="match status" value="1"/>
</dbReference>
<dbReference type="Gene3D" id="3.40.50.1000">
    <property type="entry name" value="HAD superfamily/HAD-like"/>
    <property type="match status" value="1"/>
</dbReference>
<dbReference type="PROSITE" id="PS01229">
    <property type="entry name" value="COF_2"/>
    <property type="match status" value="1"/>
</dbReference>
<reference evidence="2" key="1">
    <citation type="submission" date="2016-11" db="EMBL/GenBank/DDBJ databases">
        <authorList>
            <person name="Varghese N."/>
            <person name="Submissions S."/>
        </authorList>
    </citation>
    <scope>NUCLEOTIDE SEQUENCE [LARGE SCALE GENOMIC DNA]</scope>
    <source>
        <strain evidence="2">DSM 15285</strain>
    </source>
</reference>
<dbReference type="CDD" id="cd07516">
    <property type="entry name" value="HAD_Pase"/>
    <property type="match status" value="1"/>
</dbReference>
<organism evidence="1 2">
    <name type="scientific">Tepidibacter thalassicus DSM 15285</name>
    <dbReference type="NCBI Taxonomy" id="1123350"/>
    <lineage>
        <taxon>Bacteria</taxon>
        <taxon>Bacillati</taxon>
        <taxon>Bacillota</taxon>
        <taxon>Clostridia</taxon>
        <taxon>Peptostreptococcales</taxon>
        <taxon>Peptostreptococcaceae</taxon>
        <taxon>Tepidibacter</taxon>
    </lineage>
</organism>
<name>A0A1M5NZQ4_9FIRM</name>